<dbReference type="AlphaFoldDB" id="A0A6C0P7Q4"/>
<keyword evidence="1" id="KW-0472">Membrane</keyword>
<evidence type="ECO:0000313" key="3">
    <source>
        <dbReference type="Proteomes" id="UP000479114"/>
    </source>
</evidence>
<dbReference type="RefSeq" id="WP_162644482.1">
    <property type="nucleotide sequence ID" value="NZ_CP048286.1"/>
</dbReference>
<gene>
    <name evidence="2" type="ORF">GZH47_28995</name>
</gene>
<keyword evidence="1" id="KW-0812">Transmembrane</keyword>
<reference evidence="2 3" key="1">
    <citation type="submission" date="2020-02" db="EMBL/GenBank/DDBJ databases">
        <title>Paenibacillus sp. nov., isolated from rhizosphere soil of tomato.</title>
        <authorList>
            <person name="Weon H.-Y."/>
            <person name="Lee S.A."/>
        </authorList>
    </citation>
    <scope>NUCLEOTIDE SEQUENCE [LARGE SCALE GENOMIC DNA]</scope>
    <source>
        <strain evidence="2 3">14171R-81</strain>
    </source>
</reference>
<dbReference type="Proteomes" id="UP000479114">
    <property type="component" value="Chromosome"/>
</dbReference>
<sequence length="49" mass="5580">MVLVAPHFIILIFFKYINLNAFLVTYTLKGLTIGLKIFLKHFKGGLKAI</sequence>
<proteinExistence type="predicted"/>
<evidence type="ECO:0000313" key="2">
    <source>
        <dbReference type="EMBL" id="QHW34436.1"/>
    </source>
</evidence>
<dbReference type="EMBL" id="CP048286">
    <property type="protein sequence ID" value="QHW34436.1"/>
    <property type="molecule type" value="Genomic_DNA"/>
</dbReference>
<keyword evidence="1" id="KW-1133">Transmembrane helix</keyword>
<organism evidence="2 3">
    <name type="scientific">Paenibacillus rhizovicinus</name>
    <dbReference type="NCBI Taxonomy" id="2704463"/>
    <lineage>
        <taxon>Bacteria</taxon>
        <taxon>Bacillati</taxon>
        <taxon>Bacillota</taxon>
        <taxon>Bacilli</taxon>
        <taxon>Bacillales</taxon>
        <taxon>Paenibacillaceae</taxon>
        <taxon>Paenibacillus</taxon>
    </lineage>
</organism>
<name>A0A6C0P7Q4_9BACL</name>
<evidence type="ECO:0000256" key="1">
    <source>
        <dbReference type="SAM" id="Phobius"/>
    </source>
</evidence>
<dbReference type="KEGG" id="prz:GZH47_28995"/>
<keyword evidence="3" id="KW-1185">Reference proteome</keyword>
<protein>
    <submittedName>
        <fullName evidence="2">Uncharacterized protein</fullName>
    </submittedName>
</protein>
<accession>A0A6C0P7Q4</accession>
<feature type="transmembrane region" description="Helical" evidence="1">
    <location>
        <begin position="6"/>
        <end position="28"/>
    </location>
</feature>